<sequence length="539" mass="63545">MDWVALLKNQQEDFIYRLKSEHFLSHRFKGVFGESFVVNKNKAIPLIQSSEKLAEKLQETLDNHDNQLTENIFKNKLIKYCVNLSFGDLLVEVNPEQHFLDDFLILALKDNHNFRIIVKLVIADSANIADFADVKWFFTPEEVKSNQIVLCVFSEEDLTLNKSQYKIIFAGFLPTYTLNISKRQNRFTFSFSHLLYMGGLKFYLTSYLDQKYDYLKQASLHNNHGDYLSAIYCYDQVLKNNSIDYKVYLLRAIAKWKIGNQQGALADLNQAIIIYPKYDLAYHWRGYIKYKIQSYQEAIFDYTEEIKINPLSIYAYYRRALCYEKIHSLLKAFEDYSQVLILNNNLYQGFYNRGNIRYELGDKEGALEDYRKALQLNPSLAKAYYNLAIIYNDLGEINQAIYNYKSAINLVPNYVKAYYNLAIIYVDLGKYRQAIIHYDKACELDNEFIQAKYNKQFLLEYLRQEKQNKYNPAYNQNSEGKSKFKKPEQFTPEITSDLLPEKEHHQDEKKIVVNNDAIKVPKENNFDKISIDPWNTKPR</sequence>
<dbReference type="InterPro" id="IPR050498">
    <property type="entry name" value="Ycf3"/>
</dbReference>
<dbReference type="GO" id="GO:0009279">
    <property type="term" value="C:cell outer membrane"/>
    <property type="evidence" value="ECO:0007669"/>
    <property type="project" value="TreeGrafter"/>
</dbReference>
<dbReference type="SMART" id="SM00028">
    <property type="entry name" value="TPR"/>
    <property type="match status" value="7"/>
</dbReference>
<feature type="compositionally biased region" description="Basic and acidic residues" evidence="4">
    <location>
        <begin position="499"/>
        <end position="511"/>
    </location>
</feature>
<evidence type="ECO:0000256" key="4">
    <source>
        <dbReference type="SAM" id="MobiDB-lite"/>
    </source>
</evidence>
<dbReference type="PROSITE" id="PS50293">
    <property type="entry name" value="TPR_REGION"/>
    <property type="match status" value="3"/>
</dbReference>
<dbReference type="RefSeq" id="WP_155082472.1">
    <property type="nucleotide sequence ID" value="NZ_WMIA01000001.1"/>
</dbReference>
<dbReference type="Pfam" id="PF00515">
    <property type="entry name" value="TPR_1"/>
    <property type="match status" value="1"/>
</dbReference>
<evidence type="ECO:0000256" key="3">
    <source>
        <dbReference type="PROSITE-ProRule" id="PRU00339"/>
    </source>
</evidence>
<dbReference type="EMBL" id="WMIA01000001">
    <property type="protein sequence ID" value="MTF37572.1"/>
    <property type="molecule type" value="Genomic_DNA"/>
</dbReference>
<dbReference type="InterPro" id="IPR006597">
    <property type="entry name" value="Sel1-like"/>
</dbReference>
<evidence type="ECO:0000256" key="1">
    <source>
        <dbReference type="ARBA" id="ARBA00022737"/>
    </source>
</evidence>
<name>A0A844GR87_9CHRO</name>
<protein>
    <submittedName>
        <fullName evidence="5">Tetratricopeptide repeat protein</fullName>
    </submittedName>
</protein>
<feature type="repeat" description="TPR" evidence="3">
    <location>
        <begin position="347"/>
        <end position="380"/>
    </location>
</feature>
<accession>A0A844GR87</accession>
<dbReference type="InterPro" id="IPR011990">
    <property type="entry name" value="TPR-like_helical_dom_sf"/>
</dbReference>
<dbReference type="PANTHER" id="PTHR44858:SF1">
    <property type="entry name" value="UDP-N-ACETYLGLUCOSAMINE--PEPTIDE N-ACETYLGLUCOSAMINYLTRANSFERASE SPINDLY-RELATED"/>
    <property type="match status" value="1"/>
</dbReference>
<comment type="caution">
    <text evidence="5">The sequence shown here is derived from an EMBL/GenBank/DDBJ whole genome shotgun (WGS) entry which is preliminary data.</text>
</comment>
<reference evidence="5 6" key="1">
    <citation type="submission" date="2019-11" db="EMBL/GenBank/DDBJ databases">
        <title>Isolation of a new High Light Tolerant Cyanobacteria.</title>
        <authorList>
            <person name="Dobson Z."/>
            <person name="Vaughn N."/>
            <person name="Vaughn M."/>
            <person name="Fromme P."/>
            <person name="Mazor Y."/>
        </authorList>
    </citation>
    <scope>NUCLEOTIDE SEQUENCE [LARGE SCALE GENOMIC DNA]</scope>
    <source>
        <strain evidence="5 6">0216</strain>
    </source>
</reference>
<dbReference type="Proteomes" id="UP000437131">
    <property type="component" value="Unassembled WGS sequence"/>
</dbReference>
<dbReference type="AlphaFoldDB" id="A0A844GR87"/>
<evidence type="ECO:0000313" key="6">
    <source>
        <dbReference type="Proteomes" id="UP000437131"/>
    </source>
</evidence>
<feature type="region of interest" description="Disordered" evidence="4">
    <location>
        <begin position="495"/>
        <end position="516"/>
    </location>
</feature>
<dbReference type="Pfam" id="PF13432">
    <property type="entry name" value="TPR_16"/>
    <property type="match status" value="1"/>
</dbReference>
<dbReference type="Pfam" id="PF13414">
    <property type="entry name" value="TPR_11"/>
    <property type="match status" value="1"/>
</dbReference>
<keyword evidence="1" id="KW-0677">Repeat</keyword>
<evidence type="ECO:0000256" key="2">
    <source>
        <dbReference type="ARBA" id="ARBA00022803"/>
    </source>
</evidence>
<dbReference type="GO" id="GO:0046813">
    <property type="term" value="P:receptor-mediated virion attachment to host cell"/>
    <property type="evidence" value="ECO:0007669"/>
    <property type="project" value="TreeGrafter"/>
</dbReference>
<dbReference type="PROSITE" id="PS50005">
    <property type="entry name" value="TPR"/>
    <property type="match status" value="3"/>
</dbReference>
<feature type="repeat" description="TPR" evidence="3">
    <location>
        <begin position="381"/>
        <end position="414"/>
    </location>
</feature>
<organism evidence="5 6">
    <name type="scientific">Cyanobacterium aponinum 0216</name>
    <dbReference type="NCBI Taxonomy" id="2676140"/>
    <lineage>
        <taxon>Bacteria</taxon>
        <taxon>Bacillati</taxon>
        <taxon>Cyanobacteriota</taxon>
        <taxon>Cyanophyceae</taxon>
        <taxon>Oscillatoriophycideae</taxon>
        <taxon>Chroococcales</taxon>
        <taxon>Geminocystaceae</taxon>
        <taxon>Cyanobacterium</taxon>
    </lineage>
</organism>
<dbReference type="SMART" id="SM00671">
    <property type="entry name" value="SEL1"/>
    <property type="match status" value="2"/>
</dbReference>
<proteinExistence type="predicted"/>
<dbReference type="Gene3D" id="1.25.40.10">
    <property type="entry name" value="Tetratricopeptide repeat domain"/>
    <property type="match status" value="3"/>
</dbReference>
<dbReference type="SUPFAM" id="SSF48452">
    <property type="entry name" value="TPR-like"/>
    <property type="match status" value="1"/>
</dbReference>
<keyword evidence="2 3" id="KW-0802">TPR repeat</keyword>
<feature type="repeat" description="TPR" evidence="3">
    <location>
        <begin position="415"/>
        <end position="448"/>
    </location>
</feature>
<dbReference type="PANTHER" id="PTHR44858">
    <property type="entry name" value="TETRATRICOPEPTIDE REPEAT PROTEIN 6"/>
    <property type="match status" value="1"/>
</dbReference>
<evidence type="ECO:0000313" key="5">
    <source>
        <dbReference type="EMBL" id="MTF37572.1"/>
    </source>
</evidence>
<gene>
    <name evidence="5" type="ORF">GGC33_01305</name>
</gene>
<dbReference type="InterPro" id="IPR019734">
    <property type="entry name" value="TPR_rpt"/>
</dbReference>